<dbReference type="EMBL" id="WNWS01000031">
    <property type="protein sequence ID" value="KAE9986355.1"/>
    <property type="molecule type" value="Genomic_DNA"/>
</dbReference>
<comment type="caution">
    <text evidence="2">The sequence shown here is derived from an EMBL/GenBank/DDBJ whole genome shotgun (WGS) entry which is preliminary data.</text>
</comment>
<reference evidence="2 3" key="1">
    <citation type="submission" date="2018-12" db="EMBL/GenBank/DDBJ databases">
        <title>Venturia inaequalis Genome Resource.</title>
        <authorList>
            <person name="Lichtner F.J."/>
        </authorList>
    </citation>
    <scope>NUCLEOTIDE SEQUENCE [LARGE SCALE GENOMIC DNA]</scope>
    <source>
        <strain evidence="2 3">120213</strain>
    </source>
</reference>
<evidence type="ECO:0000256" key="1">
    <source>
        <dbReference type="SAM" id="MobiDB-lite"/>
    </source>
</evidence>
<organism evidence="2 3">
    <name type="scientific">Venturia inaequalis</name>
    <name type="common">Apple scab fungus</name>
    <dbReference type="NCBI Taxonomy" id="5025"/>
    <lineage>
        <taxon>Eukaryota</taxon>
        <taxon>Fungi</taxon>
        <taxon>Dikarya</taxon>
        <taxon>Ascomycota</taxon>
        <taxon>Pezizomycotina</taxon>
        <taxon>Dothideomycetes</taxon>
        <taxon>Pleosporomycetidae</taxon>
        <taxon>Venturiales</taxon>
        <taxon>Venturiaceae</taxon>
        <taxon>Venturia</taxon>
    </lineage>
</organism>
<name>A0A8H3VEA6_VENIN</name>
<proteinExistence type="predicted"/>
<feature type="compositionally biased region" description="Polar residues" evidence="1">
    <location>
        <begin position="494"/>
        <end position="505"/>
    </location>
</feature>
<gene>
    <name evidence="2" type="ORF">EG328_005858</name>
</gene>
<protein>
    <submittedName>
        <fullName evidence="2">Uncharacterized protein</fullName>
    </submittedName>
</protein>
<dbReference type="Proteomes" id="UP000447873">
    <property type="component" value="Unassembled WGS sequence"/>
</dbReference>
<sequence>MSGYGHIPGLHSANSTPLGQPPSGASPYANSADPMSGLESLLAENRPPQPPSNGNMYNGGMQVQPQGIQQQMPIQEQNGQPAVQQPVPVAQPVAQMQIKQENGAPTPPLATDDPNFEVPVCLLYSGEGSEDDQVIPKPRLSQLPQDVLLNMLKEGESMGNIHNLGTTPNFHSLRRLKQYLEKGDYQPFLSQTPLEYLDATGTAHEWAARLADSPNAVEIPRATYDLFLREIDLYLYSAKIGYTELRRISAERLCSRYPKSVHSIWALIDKVATVAAQNQDQGLMKCIVGYINANCKELTGLPEYLPLLRKLTRGRPPLGPVLLEAYISSSDAARRELKLGFKVAGAGDATPKTPLAPAQQIMAPTGPAASVGPATSSFSTSFPPPRRHGHNHPTFNSPFPAHEIPNLVEALQRQCLVVANDNGYGTLVKDGRRNVRNTEFKFLKGELLTADRYADTVNGRHNVLVMNARGEIGDILRTLVKKVPAGLGVLSQDASVNAGNPSNTGHGRMPDREQRSFHPPGGGYGNHQDLGVEALNTLGLFRREEMGIRPRKNPGEIRLLQCKIKLHIRYSIAERMKNWRHPKIEAFGRDSFLRKFENKHVRNDGTGIEKVPQ</sequence>
<feature type="region of interest" description="Disordered" evidence="1">
    <location>
        <begin position="494"/>
        <end position="526"/>
    </location>
</feature>
<dbReference type="AlphaFoldDB" id="A0A8H3VEA6"/>
<evidence type="ECO:0000313" key="2">
    <source>
        <dbReference type="EMBL" id="KAE9986355.1"/>
    </source>
</evidence>
<feature type="region of interest" description="Disordered" evidence="1">
    <location>
        <begin position="1"/>
        <end position="62"/>
    </location>
</feature>
<evidence type="ECO:0000313" key="3">
    <source>
        <dbReference type="Proteomes" id="UP000447873"/>
    </source>
</evidence>
<accession>A0A8H3VEA6</accession>
<dbReference type="OrthoDB" id="3944830at2759"/>
<feature type="region of interest" description="Disordered" evidence="1">
    <location>
        <begin position="365"/>
        <end position="389"/>
    </location>
</feature>